<dbReference type="Gene3D" id="3.30.565.10">
    <property type="entry name" value="Histidine kinase-like ATPase, C-terminal domain"/>
    <property type="match status" value="1"/>
</dbReference>
<dbReference type="CDD" id="cd16917">
    <property type="entry name" value="HATPase_UhpB-NarQ-NarX-like"/>
    <property type="match status" value="1"/>
</dbReference>
<accession>A0A552WKD7</accession>
<keyword evidence="9" id="KW-0472">Membrane</keyword>
<dbReference type="PANTHER" id="PTHR24421">
    <property type="entry name" value="NITRATE/NITRITE SENSOR PROTEIN NARX-RELATED"/>
    <property type="match status" value="1"/>
</dbReference>
<keyword evidence="8" id="KW-0902">Two-component regulatory system</keyword>
<keyword evidence="6 11" id="KW-0418">Kinase</keyword>
<feature type="transmembrane region" description="Helical" evidence="9">
    <location>
        <begin position="178"/>
        <end position="197"/>
    </location>
</feature>
<dbReference type="Gene3D" id="1.20.5.1930">
    <property type="match status" value="1"/>
</dbReference>
<keyword evidence="9" id="KW-1133">Transmembrane helix</keyword>
<keyword evidence="3" id="KW-0597">Phosphoprotein</keyword>
<dbReference type="PANTHER" id="PTHR24421:SF10">
    <property type="entry name" value="NITRATE_NITRITE SENSOR PROTEIN NARQ"/>
    <property type="match status" value="1"/>
</dbReference>
<evidence type="ECO:0000256" key="2">
    <source>
        <dbReference type="ARBA" id="ARBA00012438"/>
    </source>
</evidence>
<feature type="transmembrane region" description="Helical" evidence="9">
    <location>
        <begin position="153"/>
        <end position="171"/>
    </location>
</feature>
<dbReference type="Proteomes" id="UP000318693">
    <property type="component" value="Unassembled WGS sequence"/>
</dbReference>
<evidence type="ECO:0000256" key="8">
    <source>
        <dbReference type="ARBA" id="ARBA00023012"/>
    </source>
</evidence>
<sequence length="471" mass="50491">MLTDRSRRRASQVLPAAHDGVAVPDGPPIPGGVVVPDGAVVPDPVVLRTGPITRLLRRHPWWLDGLIAAVYVLLSVGDFLVEQHLGMVRPPSGLILTAAFTVLVLLRRHIPVIGITVVALAVPLHRLLVLGTARDPAPGDIFSGNVQIEVGTTSVAGYDLLTLALLLYAVAAYRNRTVTWLTFSGVGAAVAAAIFVFADQRSWLGELLGCTGVLLVATLIGLQVRSRRTRLFELEERARQLALERDQREQIAVSTERTRIAREMHDVVAHSIAVMITLAEGASAAMERRPEQARLALDELADTGRRALADTRRMVGVLREDHTPAVPATAATAATADPLAPQPGAHDVTDLVQRFRVTGLPVRLAESGPPLPGDTGLQLAVYRIVQEALTNVLRYARLSPRIDVTIARTPRSVGIVVDNDAGSAGTAVQGGGKGLIGMRERAAVYGGTVEAGPTETGWRVRAQLRWDEETR</sequence>
<dbReference type="Pfam" id="PF07730">
    <property type="entry name" value="HisKA_3"/>
    <property type="match status" value="1"/>
</dbReference>
<evidence type="ECO:0000256" key="4">
    <source>
        <dbReference type="ARBA" id="ARBA00022679"/>
    </source>
</evidence>
<feature type="transmembrane region" description="Helical" evidence="9">
    <location>
        <begin position="113"/>
        <end position="133"/>
    </location>
</feature>
<keyword evidence="7" id="KW-0067">ATP-binding</keyword>
<keyword evidence="9" id="KW-0812">Transmembrane</keyword>
<dbReference type="EMBL" id="VJXR01000093">
    <property type="protein sequence ID" value="TRW43245.1"/>
    <property type="molecule type" value="Genomic_DNA"/>
</dbReference>
<dbReference type="RefSeq" id="WP_143419899.1">
    <property type="nucleotide sequence ID" value="NZ_VJXR01000093.1"/>
</dbReference>
<dbReference type="EC" id="2.7.13.3" evidence="2"/>
<feature type="transmembrane region" description="Helical" evidence="9">
    <location>
        <begin position="203"/>
        <end position="222"/>
    </location>
</feature>
<proteinExistence type="predicted"/>
<keyword evidence="12" id="KW-1185">Reference proteome</keyword>
<comment type="catalytic activity">
    <reaction evidence="1">
        <text>ATP + protein L-histidine = ADP + protein N-phospho-L-histidine.</text>
        <dbReference type="EC" id="2.7.13.3"/>
    </reaction>
</comment>
<protein>
    <recommendedName>
        <fullName evidence="2">histidine kinase</fullName>
        <ecNumber evidence="2">2.7.13.3</ecNumber>
    </recommendedName>
</protein>
<evidence type="ECO:0000256" key="3">
    <source>
        <dbReference type="ARBA" id="ARBA00022553"/>
    </source>
</evidence>
<evidence type="ECO:0000256" key="9">
    <source>
        <dbReference type="SAM" id="Phobius"/>
    </source>
</evidence>
<gene>
    <name evidence="11" type="ORF">FJ693_18400</name>
</gene>
<reference evidence="11 12" key="1">
    <citation type="submission" date="2019-07" db="EMBL/GenBank/DDBJ databases">
        <title>Georgenia wutianyii sp. nov. and Georgenia *** sp. nov. isolated from plateau pika (Ochotona curzoniae) in the Qinghai-Tibet plateau of China.</title>
        <authorList>
            <person name="Tian Z."/>
        </authorList>
    </citation>
    <scope>NUCLEOTIDE SEQUENCE [LARGE SCALE GENOMIC DNA]</scope>
    <source>
        <strain evidence="11 12">Z446</strain>
    </source>
</reference>
<evidence type="ECO:0000259" key="10">
    <source>
        <dbReference type="Pfam" id="PF07730"/>
    </source>
</evidence>
<feature type="domain" description="Signal transduction histidine kinase subgroup 3 dimerisation and phosphoacceptor" evidence="10">
    <location>
        <begin position="256"/>
        <end position="321"/>
    </location>
</feature>
<keyword evidence="4" id="KW-0808">Transferase</keyword>
<evidence type="ECO:0000256" key="7">
    <source>
        <dbReference type="ARBA" id="ARBA00022840"/>
    </source>
</evidence>
<evidence type="ECO:0000313" key="11">
    <source>
        <dbReference type="EMBL" id="TRW43245.1"/>
    </source>
</evidence>
<dbReference type="InterPro" id="IPR050482">
    <property type="entry name" value="Sensor_HK_TwoCompSys"/>
</dbReference>
<dbReference type="SUPFAM" id="SSF55874">
    <property type="entry name" value="ATPase domain of HSP90 chaperone/DNA topoisomerase II/histidine kinase"/>
    <property type="match status" value="1"/>
</dbReference>
<name>A0A552WKD7_9MICO</name>
<dbReference type="InterPro" id="IPR036890">
    <property type="entry name" value="HATPase_C_sf"/>
</dbReference>
<evidence type="ECO:0000256" key="6">
    <source>
        <dbReference type="ARBA" id="ARBA00022777"/>
    </source>
</evidence>
<feature type="transmembrane region" description="Helical" evidence="9">
    <location>
        <begin position="61"/>
        <end position="81"/>
    </location>
</feature>
<evidence type="ECO:0000313" key="12">
    <source>
        <dbReference type="Proteomes" id="UP000318693"/>
    </source>
</evidence>
<feature type="transmembrane region" description="Helical" evidence="9">
    <location>
        <begin position="87"/>
        <end position="106"/>
    </location>
</feature>
<comment type="caution">
    <text evidence="11">The sequence shown here is derived from an EMBL/GenBank/DDBJ whole genome shotgun (WGS) entry which is preliminary data.</text>
</comment>
<dbReference type="GO" id="GO:0016020">
    <property type="term" value="C:membrane"/>
    <property type="evidence" value="ECO:0007669"/>
    <property type="project" value="InterPro"/>
</dbReference>
<evidence type="ECO:0000256" key="5">
    <source>
        <dbReference type="ARBA" id="ARBA00022741"/>
    </source>
</evidence>
<organism evidence="11 12">
    <name type="scientific">Georgenia yuyongxinii</name>
    <dbReference type="NCBI Taxonomy" id="2589797"/>
    <lineage>
        <taxon>Bacteria</taxon>
        <taxon>Bacillati</taxon>
        <taxon>Actinomycetota</taxon>
        <taxon>Actinomycetes</taxon>
        <taxon>Micrococcales</taxon>
        <taxon>Bogoriellaceae</taxon>
        <taxon>Georgenia</taxon>
    </lineage>
</organism>
<dbReference type="InterPro" id="IPR011712">
    <property type="entry name" value="Sig_transdc_His_kin_sub3_dim/P"/>
</dbReference>
<evidence type="ECO:0000256" key="1">
    <source>
        <dbReference type="ARBA" id="ARBA00000085"/>
    </source>
</evidence>
<dbReference type="AlphaFoldDB" id="A0A552WKD7"/>
<keyword evidence="5" id="KW-0547">Nucleotide-binding</keyword>
<dbReference type="GO" id="GO:0005524">
    <property type="term" value="F:ATP binding"/>
    <property type="evidence" value="ECO:0007669"/>
    <property type="project" value="UniProtKB-KW"/>
</dbReference>
<dbReference type="GO" id="GO:0000155">
    <property type="term" value="F:phosphorelay sensor kinase activity"/>
    <property type="evidence" value="ECO:0007669"/>
    <property type="project" value="InterPro"/>
</dbReference>
<dbReference type="GO" id="GO:0046983">
    <property type="term" value="F:protein dimerization activity"/>
    <property type="evidence" value="ECO:0007669"/>
    <property type="project" value="InterPro"/>
</dbReference>